<dbReference type="PROSITE" id="PS00356">
    <property type="entry name" value="HTH_LACI_1"/>
    <property type="match status" value="1"/>
</dbReference>
<keyword evidence="3" id="KW-0804">Transcription</keyword>
<dbReference type="InterPro" id="IPR001761">
    <property type="entry name" value="Peripla_BP/Lac1_sug-bd_dom"/>
</dbReference>
<dbReference type="PANTHER" id="PTHR30146:SF109">
    <property type="entry name" value="HTH-TYPE TRANSCRIPTIONAL REGULATOR GALS"/>
    <property type="match status" value="1"/>
</dbReference>
<keyword evidence="6" id="KW-1185">Reference proteome</keyword>
<dbReference type="Gene3D" id="1.10.260.40">
    <property type="entry name" value="lambda repressor-like DNA-binding domains"/>
    <property type="match status" value="1"/>
</dbReference>
<dbReference type="PANTHER" id="PTHR30146">
    <property type="entry name" value="LACI-RELATED TRANSCRIPTIONAL REPRESSOR"/>
    <property type="match status" value="1"/>
</dbReference>
<dbReference type="OrthoDB" id="3595338at2"/>
<reference evidence="5 6" key="1">
    <citation type="submission" date="2019-06" db="EMBL/GenBank/DDBJ databases">
        <title>Draft genome of Streptomyces sedi sp. JCM16909.</title>
        <authorList>
            <person name="Klykleung N."/>
            <person name="Tanasupawat S."/>
            <person name="Kudo T."/>
            <person name="Yuki M."/>
            <person name="Ohkuma M."/>
        </authorList>
    </citation>
    <scope>NUCLEOTIDE SEQUENCE [LARGE SCALE GENOMIC DNA]</scope>
    <source>
        <strain evidence="5 6">JCM 16909</strain>
    </source>
</reference>
<feature type="domain" description="HTH lacI-type" evidence="4">
    <location>
        <begin position="19"/>
        <end position="73"/>
    </location>
</feature>
<dbReference type="AlphaFoldDB" id="A0A5C4UX52"/>
<dbReference type="Gene3D" id="3.40.50.2300">
    <property type="match status" value="2"/>
</dbReference>
<gene>
    <name evidence="5" type="ORF">FH715_18520</name>
</gene>
<evidence type="ECO:0000256" key="1">
    <source>
        <dbReference type="ARBA" id="ARBA00023015"/>
    </source>
</evidence>
<dbReference type="EMBL" id="VDGT01000014">
    <property type="protein sequence ID" value="TNM28157.1"/>
    <property type="molecule type" value="Genomic_DNA"/>
</dbReference>
<proteinExistence type="predicted"/>
<evidence type="ECO:0000313" key="5">
    <source>
        <dbReference type="EMBL" id="TNM28157.1"/>
    </source>
</evidence>
<dbReference type="RefSeq" id="WP_139646743.1">
    <property type="nucleotide sequence ID" value="NZ_BAAAZS010000061.1"/>
</dbReference>
<evidence type="ECO:0000313" key="6">
    <source>
        <dbReference type="Proteomes" id="UP000311713"/>
    </source>
</evidence>
<dbReference type="SUPFAM" id="SSF47413">
    <property type="entry name" value="lambda repressor-like DNA-binding domains"/>
    <property type="match status" value="1"/>
</dbReference>
<keyword evidence="2" id="KW-0238">DNA-binding</keyword>
<evidence type="ECO:0000256" key="3">
    <source>
        <dbReference type="ARBA" id="ARBA00023163"/>
    </source>
</evidence>
<dbReference type="InterPro" id="IPR028082">
    <property type="entry name" value="Peripla_BP_I"/>
</dbReference>
<accession>A0A5C4UX52</accession>
<comment type="caution">
    <text evidence="5">The sequence shown here is derived from an EMBL/GenBank/DDBJ whole genome shotgun (WGS) entry which is preliminary data.</text>
</comment>
<dbReference type="CDD" id="cd06267">
    <property type="entry name" value="PBP1_LacI_sugar_binding-like"/>
    <property type="match status" value="1"/>
</dbReference>
<dbReference type="SMART" id="SM00354">
    <property type="entry name" value="HTH_LACI"/>
    <property type="match status" value="1"/>
</dbReference>
<dbReference type="SUPFAM" id="SSF53822">
    <property type="entry name" value="Periplasmic binding protein-like I"/>
    <property type="match status" value="1"/>
</dbReference>
<evidence type="ECO:0000259" key="4">
    <source>
        <dbReference type="PROSITE" id="PS50932"/>
    </source>
</evidence>
<dbReference type="Pfam" id="PF00356">
    <property type="entry name" value="LacI"/>
    <property type="match status" value="1"/>
</dbReference>
<name>A0A5C4UX52_9ACTN</name>
<protein>
    <submittedName>
        <fullName evidence="5">LacI family transcriptional regulator</fullName>
    </submittedName>
</protein>
<dbReference type="InterPro" id="IPR010982">
    <property type="entry name" value="Lambda_DNA-bd_dom_sf"/>
</dbReference>
<organism evidence="5 6">
    <name type="scientific">Streptomyces sedi</name>
    <dbReference type="NCBI Taxonomy" id="555059"/>
    <lineage>
        <taxon>Bacteria</taxon>
        <taxon>Bacillati</taxon>
        <taxon>Actinomycetota</taxon>
        <taxon>Actinomycetes</taxon>
        <taxon>Kitasatosporales</taxon>
        <taxon>Streptomycetaceae</taxon>
        <taxon>Streptomyces</taxon>
    </lineage>
</organism>
<dbReference type="PROSITE" id="PS50932">
    <property type="entry name" value="HTH_LACI_2"/>
    <property type="match status" value="1"/>
</dbReference>
<evidence type="ECO:0000256" key="2">
    <source>
        <dbReference type="ARBA" id="ARBA00023125"/>
    </source>
</evidence>
<keyword evidence="1" id="KW-0805">Transcription regulation</keyword>
<dbReference type="GO" id="GO:0000976">
    <property type="term" value="F:transcription cis-regulatory region binding"/>
    <property type="evidence" value="ECO:0007669"/>
    <property type="project" value="TreeGrafter"/>
</dbReference>
<sequence length="345" mass="36946">MTSMDSPPQPSAVDVVARPTLDDVARLAEVSRKTVSRVMSGGQNVAPDTRDRVLRAARALRFRPNAVARDLRTGGTSRTVAFVIGDLTNPFYASVASGVERALARQDLTMLLAATEDLVERESQAVTAMLERRVRALLLVPIADDHSYLDGERELGTPIVAVDRPLSHAVSDLVTLDNRGGAAQAVRALVDAGHRRVAFVGSSSRLRPHAERRSGYEDVLRAAGLPTDPELIRQDAADVEGAEAATRQLLALPDPPTAVFTANNRATAGAARAVRAHPSRVVLFGFDDFELAEAMDVSVVAYDPARMGEAAAELALERLGRPSRTTEQITLATHLRTRGDLTPAG</sequence>
<dbReference type="CDD" id="cd01392">
    <property type="entry name" value="HTH_LacI"/>
    <property type="match status" value="1"/>
</dbReference>
<dbReference type="InterPro" id="IPR000843">
    <property type="entry name" value="HTH_LacI"/>
</dbReference>
<dbReference type="Pfam" id="PF00532">
    <property type="entry name" value="Peripla_BP_1"/>
    <property type="match status" value="1"/>
</dbReference>
<dbReference type="Proteomes" id="UP000311713">
    <property type="component" value="Unassembled WGS sequence"/>
</dbReference>
<dbReference type="GO" id="GO:0003700">
    <property type="term" value="F:DNA-binding transcription factor activity"/>
    <property type="evidence" value="ECO:0007669"/>
    <property type="project" value="TreeGrafter"/>
</dbReference>